<dbReference type="WBParaSite" id="nRc.2.0.1.t30406-RA">
    <property type="protein sequence ID" value="nRc.2.0.1.t30406-RA"/>
    <property type="gene ID" value="nRc.2.0.1.g30406"/>
</dbReference>
<evidence type="ECO:0000313" key="2">
    <source>
        <dbReference type="WBParaSite" id="nRc.2.0.1.t30406-RA"/>
    </source>
</evidence>
<reference evidence="2" key="1">
    <citation type="submission" date="2022-11" db="UniProtKB">
        <authorList>
            <consortium name="WormBaseParasite"/>
        </authorList>
    </citation>
    <scope>IDENTIFICATION</scope>
</reference>
<protein>
    <submittedName>
        <fullName evidence="2">Uncharacterized protein</fullName>
    </submittedName>
</protein>
<proteinExistence type="predicted"/>
<dbReference type="AlphaFoldDB" id="A0A915JVR8"/>
<name>A0A915JVR8_ROMCU</name>
<accession>A0A915JVR8</accession>
<keyword evidence="1" id="KW-1185">Reference proteome</keyword>
<organism evidence="1 2">
    <name type="scientific">Romanomermis culicivorax</name>
    <name type="common">Nematode worm</name>
    <dbReference type="NCBI Taxonomy" id="13658"/>
    <lineage>
        <taxon>Eukaryota</taxon>
        <taxon>Metazoa</taxon>
        <taxon>Ecdysozoa</taxon>
        <taxon>Nematoda</taxon>
        <taxon>Enoplea</taxon>
        <taxon>Dorylaimia</taxon>
        <taxon>Mermithida</taxon>
        <taxon>Mermithoidea</taxon>
        <taxon>Mermithidae</taxon>
        <taxon>Romanomermis</taxon>
    </lineage>
</organism>
<dbReference type="Proteomes" id="UP000887565">
    <property type="component" value="Unplaced"/>
</dbReference>
<sequence length="185" mass="21369">MIIINYSNHAHLNFDPTILQQATAASYQIAHDFPDYFHPRYLRCDPHCTEELTAVLLSWMCIYYKYYGAENPIVITQLMLFLFHAPQAFNYKTMGNSYLMALHYVLQCLSDTRAPNYSATEEQKSIIGDIHQEYQMEMDKEAKMKEKKSLTMLTKPAIPPKYQMEPAPIIATTTMMQAPVVGIRT</sequence>
<evidence type="ECO:0000313" key="1">
    <source>
        <dbReference type="Proteomes" id="UP000887565"/>
    </source>
</evidence>